<dbReference type="Pfam" id="PF25053">
    <property type="entry name" value="DUF7791"/>
    <property type="match status" value="1"/>
</dbReference>
<gene>
    <name evidence="4" type="ORF">B0T24DRAFT_583669</name>
</gene>
<name>A0AAE0N0K0_9PEZI</name>
<dbReference type="InterPro" id="IPR056884">
    <property type="entry name" value="NPHP3-like_N"/>
</dbReference>
<dbReference type="SUPFAM" id="SSF52540">
    <property type="entry name" value="P-loop containing nucleoside triphosphate hydrolases"/>
    <property type="match status" value="1"/>
</dbReference>
<dbReference type="PANTHER" id="PTHR10039:SF5">
    <property type="entry name" value="NACHT DOMAIN-CONTAINING PROTEIN"/>
    <property type="match status" value="1"/>
</dbReference>
<accession>A0AAE0N0K0</accession>
<protein>
    <recommendedName>
        <fullName evidence="6">NACHT domain-containing protein</fullName>
    </recommendedName>
</protein>
<feature type="domain" description="Nephrocystin 3-like N-terminal" evidence="2">
    <location>
        <begin position="243"/>
        <end position="414"/>
    </location>
</feature>
<dbReference type="Gene3D" id="3.40.50.300">
    <property type="entry name" value="P-loop containing nucleotide triphosphate hydrolases"/>
    <property type="match status" value="1"/>
</dbReference>
<evidence type="ECO:0000313" key="5">
    <source>
        <dbReference type="Proteomes" id="UP001287356"/>
    </source>
</evidence>
<dbReference type="Pfam" id="PF24883">
    <property type="entry name" value="NPHP3_N"/>
    <property type="match status" value="1"/>
</dbReference>
<feature type="domain" description="DUF7791" evidence="3">
    <location>
        <begin position="521"/>
        <end position="656"/>
    </location>
</feature>
<keyword evidence="5" id="KW-1185">Reference proteome</keyword>
<keyword evidence="1" id="KW-0677">Repeat</keyword>
<evidence type="ECO:0000259" key="2">
    <source>
        <dbReference type="Pfam" id="PF24883"/>
    </source>
</evidence>
<evidence type="ECO:0008006" key="6">
    <source>
        <dbReference type="Google" id="ProtNLM"/>
    </source>
</evidence>
<dbReference type="Proteomes" id="UP001287356">
    <property type="component" value="Unassembled WGS sequence"/>
</dbReference>
<dbReference type="AlphaFoldDB" id="A0AAE0N0K0"/>
<dbReference type="PANTHER" id="PTHR10039">
    <property type="entry name" value="AMELOGENIN"/>
    <property type="match status" value="1"/>
</dbReference>
<dbReference type="InterPro" id="IPR027417">
    <property type="entry name" value="P-loop_NTPase"/>
</dbReference>
<evidence type="ECO:0000256" key="1">
    <source>
        <dbReference type="ARBA" id="ARBA00022737"/>
    </source>
</evidence>
<dbReference type="InterPro" id="IPR056693">
    <property type="entry name" value="DUF7791"/>
</dbReference>
<proteinExistence type="predicted"/>
<sequence length="925" mass="106902">MAEAFAIIGLASSVVAFVDFSLKLIAAAKSVRDSIHDTLPQVYEIDLVLQDVHFSNLKAKQMALQDGPLSEAEQHIMTMATECERLEGELRTVIDKLKINPDTRFRAIQSTRLALQKMRREKDIGDLQDRIQRLDERIRTNVQMLLDRKNTSDTLSKLSTLIKSQDDLGIKHDYKLDSIQKDILRLVKSDQAREGQLAALKDHLDSLARESAICRKQYRVIKSLYFDELPRRWSDIASADKFTNDWLFDPTTTSFLTWLESGNGIYWINGKAGSGKSTLIKFAAKHDQTAAALNEWAGPAQLHIASFYFWNQGFDMQKSQIGLFQSLLYQILRRTPELVPHVYSDDRLDHERWEFDDLKKAFESLAMHSGLSTKYCFFIDGLDEYNGEEQDVLSFLSYFADSKVADIKICVSTRPRRMFEPFQQSDNSLIVQNFTEEDMKRHVRVGLQMNVKFKHLPKSDCEELVAEISQQSKGVWLWVYLVTRDLVHAVNHDEGLDTLKKILRQFPPDLDEYFSHIIERIKHVHRVEMAQIFLITLQEVQPLPLFLFSMLDRETHSPNYAVEAPIQPLDAEELSETERVWKARIHNRCSDLLVVGDASHPIFLRYPVDFLHRTVRDFLQDSYYPKLRQLVAPRPDFDPLVSLCRMTLFALKSVPKENFRLKSSLNRVIGLTDELLYYAHEIEKRSTEPDTAPSPVADILDELDRVNCKHASKPGDKHWTHARDLPRTRGYEEYREGGNCNFLALTIQARLTRYVRAKLSANLELLEKKAGRPLLDYALRPRRVTAISMPYHSQREDPRIAISMIRLLLERKANPNQEVHLNDDRTVWALFLLSCYESDMSGEATVAMKKSWYKASALLCQHGADLQPRLDKTNPSFTARQILLKLFGNDQTLQLEDLAAKYREQEAAKEGPWSFLNPKWWLSRK</sequence>
<organism evidence="4 5">
    <name type="scientific">Lasiosphaeria ovina</name>
    <dbReference type="NCBI Taxonomy" id="92902"/>
    <lineage>
        <taxon>Eukaryota</taxon>
        <taxon>Fungi</taxon>
        <taxon>Dikarya</taxon>
        <taxon>Ascomycota</taxon>
        <taxon>Pezizomycotina</taxon>
        <taxon>Sordariomycetes</taxon>
        <taxon>Sordariomycetidae</taxon>
        <taxon>Sordariales</taxon>
        <taxon>Lasiosphaeriaceae</taxon>
        <taxon>Lasiosphaeria</taxon>
    </lineage>
</organism>
<reference evidence="4" key="1">
    <citation type="journal article" date="2023" name="Mol. Phylogenet. Evol.">
        <title>Genome-scale phylogeny and comparative genomics of the fungal order Sordariales.</title>
        <authorList>
            <person name="Hensen N."/>
            <person name="Bonometti L."/>
            <person name="Westerberg I."/>
            <person name="Brannstrom I.O."/>
            <person name="Guillou S."/>
            <person name="Cros-Aarteil S."/>
            <person name="Calhoun S."/>
            <person name="Haridas S."/>
            <person name="Kuo A."/>
            <person name="Mondo S."/>
            <person name="Pangilinan J."/>
            <person name="Riley R."/>
            <person name="LaButti K."/>
            <person name="Andreopoulos B."/>
            <person name="Lipzen A."/>
            <person name="Chen C."/>
            <person name="Yan M."/>
            <person name="Daum C."/>
            <person name="Ng V."/>
            <person name="Clum A."/>
            <person name="Steindorff A."/>
            <person name="Ohm R.A."/>
            <person name="Martin F."/>
            <person name="Silar P."/>
            <person name="Natvig D.O."/>
            <person name="Lalanne C."/>
            <person name="Gautier V."/>
            <person name="Ament-Velasquez S.L."/>
            <person name="Kruys A."/>
            <person name="Hutchinson M.I."/>
            <person name="Powell A.J."/>
            <person name="Barry K."/>
            <person name="Miller A.N."/>
            <person name="Grigoriev I.V."/>
            <person name="Debuchy R."/>
            <person name="Gladieux P."/>
            <person name="Hiltunen Thoren M."/>
            <person name="Johannesson H."/>
        </authorList>
    </citation>
    <scope>NUCLEOTIDE SEQUENCE</scope>
    <source>
        <strain evidence="4">CBS 958.72</strain>
    </source>
</reference>
<reference evidence="4" key="2">
    <citation type="submission" date="2023-06" db="EMBL/GenBank/DDBJ databases">
        <authorList>
            <consortium name="Lawrence Berkeley National Laboratory"/>
            <person name="Haridas S."/>
            <person name="Hensen N."/>
            <person name="Bonometti L."/>
            <person name="Westerberg I."/>
            <person name="Brannstrom I.O."/>
            <person name="Guillou S."/>
            <person name="Cros-Aarteil S."/>
            <person name="Calhoun S."/>
            <person name="Kuo A."/>
            <person name="Mondo S."/>
            <person name="Pangilinan J."/>
            <person name="Riley R."/>
            <person name="Labutti K."/>
            <person name="Andreopoulos B."/>
            <person name="Lipzen A."/>
            <person name="Chen C."/>
            <person name="Yanf M."/>
            <person name="Daum C."/>
            <person name="Ng V."/>
            <person name="Clum A."/>
            <person name="Steindorff A."/>
            <person name="Ohm R."/>
            <person name="Martin F."/>
            <person name="Silar P."/>
            <person name="Natvig D."/>
            <person name="Lalanne C."/>
            <person name="Gautier V."/>
            <person name="Ament-Velasquez S.L."/>
            <person name="Kruys A."/>
            <person name="Hutchinson M.I."/>
            <person name="Powell A.J."/>
            <person name="Barry K."/>
            <person name="Miller A.N."/>
            <person name="Grigoriev I.V."/>
            <person name="Debuchy R."/>
            <person name="Gladieux P."/>
            <person name="Thoren M.H."/>
            <person name="Johannesson H."/>
        </authorList>
    </citation>
    <scope>NUCLEOTIDE SEQUENCE</scope>
    <source>
        <strain evidence="4">CBS 958.72</strain>
    </source>
</reference>
<comment type="caution">
    <text evidence="4">The sequence shown here is derived from an EMBL/GenBank/DDBJ whole genome shotgun (WGS) entry which is preliminary data.</text>
</comment>
<evidence type="ECO:0000259" key="3">
    <source>
        <dbReference type="Pfam" id="PF25053"/>
    </source>
</evidence>
<evidence type="ECO:0000313" key="4">
    <source>
        <dbReference type="EMBL" id="KAK3365024.1"/>
    </source>
</evidence>
<dbReference type="EMBL" id="JAULSN010000009">
    <property type="protein sequence ID" value="KAK3365024.1"/>
    <property type="molecule type" value="Genomic_DNA"/>
</dbReference>